<keyword evidence="5 7" id="KW-1133">Transmembrane helix</keyword>
<feature type="compositionally biased region" description="Low complexity" evidence="8">
    <location>
        <begin position="221"/>
        <end position="235"/>
    </location>
</feature>
<keyword evidence="4 7" id="KW-0812">Transmembrane</keyword>
<evidence type="ECO:0000256" key="4">
    <source>
        <dbReference type="ARBA" id="ARBA00022692"/>
    </source>
</evidence>
<feature type="transmembrane region" description="Helical" evidence="7">
    <location>
        <begin position="50"/>
        <end position="71"/>
    </location>
</feature>
<comment type="caution">
    <text evidence="10">The sequence shown here is derived from an EMBL/GenBank/DDBJ whole genome shotgun (WGS) entry which is preliminary data.</text>
</comment>
<feature type="transmembrane region" description="Helical" evidence="7">
    <location>
        <begin position="175"/>
        <end position="193"/>
    </location>
</feature>
<proteinExistence type="inferred from homology"/>
<protein>
    <submittedName>
        <fullName evidence="10">DedA family protein</fullName>
    </submittedName>
</protein>
<dbReference type="PANTHER" id="PTHR30353">
    <property type="entry name" value="INNER MEMBRANE PROTEIN DEDA-RELATED"/>
    <property type="match status" value="1"/>
</dbReference>
<evidence type="ECO:0000313" key="10">
    <source>
        <dbReference type="EMBL" id="MBK0395241.1"/>
    </source>
</evidence>
<dbReference type="Proteomes" id="UP000614058">
    <property type="component" value="Unassembled WGS sequence"/>
</dbReference>
<evidence type="ECO:0000256" key="6">
    <source>
        <dbReference type="ARBA" id="ARBA00023136"/>
    </source>
</evidence>
<dbReference type="Pfam" id="PF09335">
    <property type="entry name" value="VTT_dom"/>
    <property type="match status" value="1"/>
</dbReference>
<accession>A0ABS1BPP3</accession>
<dbReference type="EMBL" id="JAEHNZ010000001">
    <property type="protein sequence ID" value="MBK0395241.1"/>
    <property type="molecule type" value="Genomic_DNA"/>
</dbReference>
<name>A0ABS1BPP3_9NEIS</name>
<reference evidence="10 11" key="1">
    <citation type="journal article" date="2021" name="Pathogens">
        <title>Isolation and Characterization of Kingella bonacorsii sp. nov., A Novel Kingella Species Detected in a Stable Periodontitis Subject.</title>
        <authorList>
            <person name="Antezack A."/>
            <person name="Boxberger M."/>
            <person name="Rolland C."/>
            <person name="Monnet-Corti V."/>
            <person name="La Scola B."/>
        </authorList>
    </citation>
    <scope>NUCLEOTIDE SEQUENCE [LARGE SCALE GENOMIC DNA]</scope>
    <source>
        <strain evidence="10 11">Marseille-Q4569</strain>
    </source>
</reference>
<keyword evidence="11" id="KW-1185">Reference proteome</keyword>
<gene>
    <name evidence="10" type="ORF">JDW22_01235</name>
</gene>
<dbReference type="RefSeq" id="WP_200521130.1">
    <property type="nucleotide sequence ID" value="NZ_JAEHNZ010000001.1"/>
</dbReference>
<feature type="region of interest" description="Disordered" evidence="8">
    <location>
        <begin position="214"/>
        <end position="235"/>
    </location>
</feature>
<feature type="transmembrane region" description="Helical" evidence="7">
    <location>
        <begin position="134"/>
        <end position="155"/>
    </location>
</feature>
<dbReference type="PANTHER" id="PTHR30353:SF15">
    <property type="entry name" value="INNER MEMBRANE PROTEIN YABI"/>
    <property type="match status" value="1"/>
</dbReference>
<organism evidence="10 11">
    <name type="scientific">Kingella bonacorsii</name>
    <dbReference type="NCBI Taxonomy" id="2796361"/>
    <lineage>
        <taxon>Bacteria</taxon>
        <taxon>Pseudomonadati</taxon>
        <taxon>Pseudomonadota</taxon>
        <taxon>Betaproteobacteria</taxon>
        <taxon>Neisseriales</taxon>
        <taxon>Neisseriaceae</taxon>
        <taxon>Kingella</taxon>
    </lineage>
</organism>
<evidence type="ECO:0000256" key="2">
    <source>
        <dbReference type="ARBA" id="ARBA00010792"/>
    </source>
</evidence>
<sequence>MLVFLEQFFIQFGYVAVFFILILCGFGIPIPEDVTLVAGGVISGLGYKNVHFMAVTGVLGVLVGDGIMFLLGRHYGNQILKFRPVGKMLNPKRYALIRQKFDQYGNRVMFVARFLPGLRSPMFLVAGMSGKVSFLRWLMMDGLAAILTVPLWVYLGHFGAENKDWLMKQVHQFQYGLYIVCAIGAAWAGYHLYHRRQGLIARRDELLEKRRQRRLTREAKQPQAQQSTQQQSHSK</sequence>
<keyword evidence="3 7" id="KW-1003">Cell membrane</keyword>
<evidence type="ECO:0000256" key="7">
    <source>
        <dbReference type="RuleBase" id="RU367016"/>
    </source>
</evidence>
<feature type="transmembrane region" description="Helical" evidence="7">
    <location>
        <begin position="12"/>
        <end position="30"/>
    </location>
</feature>
<evidence type="ECO:0000259" key="9">
    <source>
        <dbReference type="Pfam" id="PF09335"/>
    </source>
</evidence>
<comment type="similarity">
    <text evidence="2 7">Belongs to the DedA family.</text>
</comment>
<feature type="domain" description="VTT" evidence="9">
    <location>
        <begin position="30"/>
        <end position="157"/>
    </location>
</feature>
<dbReference type="InterPro" id="IPR032816">
    <property type="entry name" value="VTT_dom"/>
</dbReference>
<comment type="subcellular location">
    <subcellularLocation>
        <location evidence="1 7">Cell membrane</location>
        <topology evidence="1 7">Multi-pass membrane protein</topology>
    </subcellularLocation>
</comment>
<evidence type="ECO:0000256" key="1">
    <source>
        <dbReference type="ARBA" id="ARBA00004651"/>
    </source>
</evidence>
<evidence type="ECO:0000256" key="3">
    <source>
        <dbReference type="ARBA" id="ARBA00022475"/>
    </source>
</evidence>
<dbReference type="InterPro" id="IPR032818">
    <property type="entry name" value="DedA-like"/>
</dbReference>
<keyword evidence="6 7" id="KW-0472">Membrane</keyword>
<evidence type="ECO:0000256" key="5">
    <source>
        <dbReference type="ARBA" id="ARBA00022989"/>
    </source>
</evidence>
<evidence type="ECO:0000313" key="11">
    <source>
        <dbReference type="Proteomes" id="UP000614058"/>
    </source>
</evidence>
<evidence type="ECO:0000256" key="8">
    <source>
        <dbReference type="SAM" id="MobiDB-lite"/>
    </source>
</evidence>